<keyword evidence="2" id="KW-1185">Reference proteome</keyword>
<organism evidence="1 2">
    <name type="scientific">Pluteus cervinus</name>
    <dbReference type="NCBI Taxonomy" id="181527"/>
    <lineage>
        <taxon>Eukaryota</taxon>
        <taxon>Fungi</taxon>
        <taxon>Dikarya</taxon>
        <taxon>Basidiomycota</taxon>
        <taxon>Agaricomycotina</taxon>
        <taxon>Agaricomycetes</taxon>
        <taxon>Agaricomycetidae</taxon>
        <taxon>Agaricales</taxon>
        <taxon>Pluteineae</taxon>
        <taxon>Pluteaceae</taxon>
        <taxon>Pluteus</taxon>
    </lineage>
</organism>
<gene>
    <name evidence="1" type="ORF">BDN72DRAFT_956436</name>
</gene>
<proteinExistence type="predicted"/>
<evidence type="ECO:0000313" key="1">
    <source>
        <dbReference type="EMBL" id="TFK73665.1"/>
    </source>
</evidence>
<reference evidence="1 2" key="1">
    <citation type="journal article" date="2019" name="Nat. Ecol. Evol.">
        <title>Megaphylogeny resolves global patterns of mushroom evolution.</title>
        <authorList>
            <person name="Varga T."/>
            <person name="Krizsan K."/>
            <person name="Foldi C."/>
            <person name="Dima B."/>
            <person name="Sanchez-Garcia M."/>
            <person name="Sanchez-Ramirez S."/>
            <person name="Szollosi G.J."/>
            <person name="Szarkandi J.G."/>
            <person name="Papp V."/>
            <person name="Albert L."/>
            <person name="Andreopoulos W."/>
            <person name="Angelini C."/>
            <person name="Antonin V."/>
            <person name="Barry K.W."/>
            <person name="Bougher N.L."/>
            <person name="Buchanan P."/>
            <person name="Buyck B."/>
            <person name="Bense V."/>
            <person name="Catcheside P."/>
            <person name="Chovatia M."/>
            <person name="Cooper J."/>
            <person name="Damon W."/>
            <person name="Desjardin D."/>
            <person name="Finy P."/>
            <person name="Geml J."/>
            <person name="Haridas S."/>
            <person name="Hughes K."/>
            <person name="Justo A."/>
            <person name="Karasinski D."/>
            <person name="Kautmanova I."/>
            <person name="Kiss B."/>
            <person name="Kocsube S."/>
            <person name="Kotiranta H."/>
            <person name="LaButti K.M."/>
            <person name="Lechner B.E."/>
            <person name="Liimatainen K."/>
            <person name="Lipzen A."/>
            <person name="Lukacs Z."/>
            <person name="Mihaltcheva S."/>
            <person name="Morgado L.N."/>
            <person name="Niskanen T."/>
            <person name="Noordeloos M.E."/>
            <person name="Ohm R.A."/>
            <person name="Ortiz-Santana B."/>
            <person name="Ovrebo C."/>
            <person name="Racz N."/>
            <person name="Riley R."/>
            <person name="Savchenko A."/>
            <person name="Shiryaev A."/>
            <person name="Soop K."/>
            <person name="Spirin V."/>
            <person name="Szebenyi C."/>
            <person name="Tomsovsky M."/>
            <person name="Tulloss R.E."/>
            <person name="Uehling J."/>
            <person name="Grigoriev I.V."/>
            <person name="Vagvolgyi C."/>
            <person name="Papp T."/>
            <person name="Martin F.M."/>
            <person name="Miettinen O."/>
            <person name="Hibbett D.S."/>
            <person name="Nagy L.G."/>
        </authorList>
    </citation>
    <scope>NUCLEOTIDE SEQUENCE [LARGE SCALE GENOMIC DNA]</scope>
    <source>
        <strain evidence="1 2">NL-1719</strain>
    </source>
</reference>
<dbReference type="Proteomes" id="UP000308600">
    <property type="component" value="Unassembled WGS sequence"/>
</dbReference>
<protein>
    <submittedName>
        <fullName evidence="1">Uncharacterized protein</fullName>
    </submittedName>
</protein>
<evidence type="ECO:0000313" key="2">
    <source>
        <dbReference type="Proteomes" id="UP000308600"/>
    </source>
</evidence>
<sequence>MHCRFSERSFLPLPDDVVDYVLCSLLDFESLSATIRASRAFLRVFQAHRNTIIREMCYHVIGPALPQALRVVRFRVANHNVDLDNQVVWFKVPEVGSETDQLGIITDREIRCLVKHSSGMRRLEDFFSFHCKNMSSPVSLLTAGESFRFQRAIHRVALFSQLFPLRVYKRDFTEDEVESVRGLQKTFLQDFDIRAQEEIYTVCIFLSLLVDHVSASGGITGGDTWSGHALIAAGPSTILKLYEIQEQGLVHIPLQGPWGTADMVDADLGNWHNPLKGYLHDPLCANLEGQQAFNPRKYKVAILDSFEVGPSSCDSCQSNFFKCHFWNRSNWSMMKYGFDDIGTLRYPERFLKGLLPENKMEWPFYASIFDVNTFDHATLMCKLFGVKSELFVGWKPEHWLCSACVVLFISENLPRLLSKLHKEGWQKPGDPRRYDCLDGYDCKLQVISAVHASAFNHFCEPKRDAPPRVSGRPNDDIETFLDEWDDSESANLINEWMSESRSEDE</sequence>
<accession>A0ACD3B749</accession>
<dbReference type="EMBL" id="ML208274">
    <property type="protein sequence ID" value="TFK73665.1"/>
    <property type="molecule type" value="Genomic_DNA"/>
</dbReference>
<name>A0ACD3B749_9AGAR</name>